<proteinExistence type="predicted"/>
<evidence type="ECO:0000313" key="2">
    <source>
        <dbReference type="Proteomes" id="UP001148737"/>
    </source>
</evidence>
<dbReference type="EMBL" id="JANAKD010001128">
    <property type="protein sequence ID" value="KAJ3483040.1"/>
    <property type="molecule type" value="Genomic_DNA"/>
</dbReference>
<keyword evidence="2" id="KW-1185">Reference proteome</keyword>
<name>A0ACC1QLW6_9HYPO</name>
<dbReference type="Proteomes" id="UP001148737">
    <property type="component" value="Unassembled WGS sequence"/>
</dbReference>
<evidence type="ECO:0000313" key="1">
    <source>
        <dbReference type="EMBL" id="KAJ3483040.1"/>
    </source>
</evidence>
<reference evidence="1" key="1">
    <citation type="submission" date="2022-07" db="EMBL/GenBank/DDBJ databases">
        <title>Genome Sequence of Lecanicillium saksenae.</title>
        <authorList>
            <person name="Buettner E."/>
        </authorList>
    </citation>
    <scope>NUCLEOTIDE SEQUENCE</scope>
    <source>
        <strain evidence="1">VT-O1</strain>
    </source>
</reference>
<comment type="caution">
    <text evidence="1">The sequence shown here is derived from an EMBL/GenBank/DDBJ whole genome shotgun (WGS) entry which is preliminary data.</text>
</comment>
<sequence length="489" mass="53888">MAGPGSNPARKKIVHHLGSPFTTVSWPEISQEDQDTMLELLCEHRQAHVKRSMGKRAAKKRKRQGKESCQDAVPMAVDPPPKPEIASQVDVGFNSITNALQNTSYEQKGDSDSKEKKRYSMIFVCRGNQTAAFNSHFPQMVAASAQQGQPDQATRLVGFSKPCSDRLSRCLGIARVSSIAIQSDAVGSGALWDLVRKSVAPVHIEWLEEARSLQYKQFNCTAAGRQLPASREPPSTTRSPSRLPFCQFILLPLRGMPYSIWFLWSSALRIASPGFRLPFLRESISLPKAQLSIARDIMSNSYYGDPKKLADAIALAKSFSKTKPPKSKGKRKGNVDTYGLARPQYITNRPQHIQPLARSQSVNSSSARAQRPLVLQRRAPTNAIPITTWQVQKGAASITGGRGLDFLSRKDVQATPLPENPAPTPITALPVLSNGAEANDFQNILAQQKEKAPQPHMPLLEEFEKVMAQYDAATAETESLVDKLKNWNA</sequence>
<protein>
    <submittedName>
        <fullName evidence="1">Uncharacterized protein</fullName>
    </submittedName>
</protein>
<accession>A0ACC1QLW6</accession>
<gene>
    <name evidence="1" type="ORF">NLG97_g7406</name>
</gene>
<organism evidence="1 2">
    <name type="scientific">Lecanicillium saksenae</name>
    <dbReference type="NCBI Taxonomy" id="468837"/>
    <lineage>
        <taxon>Eukaryota</taxon>
        <taxon>Fungi</taxon>
        <taxon>Dikarya</taxon>
        <taxon>Ascomycota</taxon>
        <taxon>Pezizomycotina</taxon>
        <taxon>Sordariomycetes</taxon>
        <taxon>Hypocreomycetidae</taxon>
        <taxon>Hypocreales</taxon>
        <taxon>Cordycipitaceae</taxon>
        <taxon>Lecanicillium</taxon>
    </lineage>
</organism>